<keyword evidence="8 9" id="KW-0139">CF(1)</keyword>
<comment type="similarity">
    <text evidence="3 9">Belongs to the ATPase epsilon chain family.</text>
</comment>
<keyword evidence="9" id="KW-1003">Cell membrane</keyword>
<keyword evidence="9" id="KW-0066">ATP synthesis</keyword>
<keyword evidence="4 9" id="KW-0813">Transport</keyword>
<evidence type="ECO:0000256" key="8">
    <source>
        <dbReference type="ARBA" id="ARBA00023196"/>
    </source>
</evidence>
<evidence type="ECO:0000256" key="5">
    <source>
        <dbReference type="ARBA" id="ARBA00022781"/>
    </source>
</evidence>
<organism evidence="11 12">
    <name type="scientific">Seohaeicola saemankumensis</name>
    <dbReference type="NCBI Taxonomy" id="481181"/>
    <lineage>
        <taxon>Bacteria</taxon>
        <taxon>Pseudomonadati</taxon>
        <taxon>Pseudomonadota</taxon>
        <taxon>Alphaproteobacteria</taxon>
        <taxon>Rhodobacterales</taxon>
        <taxon>Roseobacteraceae</taxon>
        <taxon>Seohaeicola</taxon>
    </lineage>
</organism>
<sequence>MRLRIVTPLSVIVDSQIDSLRAEDASGSFGVLSGHAPFLTALAVSIVSWRQADAERFCAVRGGVMTVSHADDHATMVDIATREAVAGDDLAILDRQVLARFQSDEDQERMDHVETVRLQLNAIRRMISRLKPGANAGEFQ</sequence>
<evidence type="ECO:0000256" key="7">
    <source>
        <dbReference type="ARBA" id="ARBA00023136"/>
    </source>
</evidence>
<keyword evidence="6 9" id="KW-0406">Ion transport</keyword>
<evidence type="ECO:0000259" key="10">
    <source>
        <dbReference type="Pfam" id="PF02823"/>
    </source>
</evidence>
<protein>
    <recommendedName>
        <fullName evidence="9">ATP synthase epsilon chain</fullName>
    </recommendedName>
    <alternativeName>
        <fullName evidence="9">ATP synthase F1 sector epsilon subunit</fullName>
    </alternativeName>
    <alternativeName>
        <fullName evidence="9">F-ATPase epsilon subunit</fullName>
    </alternativeName>
</protein>
<dbReference type="Proteomes" id="UP001597151">
    <property type="component" value="Unassembled WGS sequence"/>
</dbReference>
<dbReference type="SUPFAM" id="SSF51344">
    <property type="entry name" value="Epsilon subunit of F1F0-ATP synthase N-terminal domain"/>
    <property type="match status" value="1"/>
</dbReference>
<dbReference type="Gene3D" id="2.60.15.10">
    <property type="entry name" value="F0F1 ATP synthase delta/epsilon subunit, N-terminal"/>
    <property type="match status" value="1"/>
</dbReference>
<dbReference type="EMBL" id="JBHTKR010000004">
    <property type="protein sequence ID" value="MFD1195321.1"/>
    <property type="molecule type" value="Genomic_DNA"/>
</dbReference>
<evidence type="ECO:0000313" key="11">
    <source>
        <dbReference type="EMBL" id="MFD1195321.1"/>
    </source>
</evidence>
<dbReference type="HAMAP" id="MF_00530">
    <property type="entry name" value="ATP_synth_epsil_bac"/>
    <property type="match status" value="1"/>
</dbReference>
<evidence type="ECO:0000256" key="6">
    <source>
        <dbReference type="ARBA" id="ARBA00023065"/>
    </source>
</evidence>
<proteinExistence type="inferred from homology"/>
<feature type="domain" description="ATP synthase F1 complex delta/epsilon subunit N-terminal" evidence="10">
    <location>
        <begin position="1"/>
        <end position="69"/>
    </location>
</feature>
<dbReference type="InterPro" id="IPR024037">
    <property type="entry name" value="Alt_ATP_synth_F1_esu"/>
</dbReference>
<comment type="subcellular location">
    <subcellularLocation>
        <location evidence="9">Cell membrane</location>
        <topology evidence="9">Peripheral membrane protein</topology>
    </subcellularLocation>
    <subcellularLocation>
        <location evidence="2">Endomembrane system</location>
        <topology evidence="2">Peripheral membrane protein</topology>
    </subcellularLocation>
</comment>
<gene>
    <name evidence="9" type="primary">atpC</name>
    <name evidence="11" type="ORF">ACFQ3C_11630</name>
</gene>
<dbReference type="InterPro" id="IPR036771">
    <property type="entry name" value="ATPsynth_dsu/esu_N"/>
</dbReference>
<comment type="subunit">
    <text evidence="9">F-type ATPases have 2 components, CF(1) - the catalytic core - and CF(0) - the membrane proton channel. CF(1) has five subunits: alpha(3), beta(3), gamma(1), delta(1), epsilon(1). CF(0) has three main subunits: a, b and c.</text>
</comment>
<evidence type="ECO:0000256" key="2">
    <source>
        <dbReference type="ARBA" id="ARBA00004184"/>
    </source>
</evidence>
<dbReference type="Pfam" id="PF02823">
    <property type="entry name" value="ATP-synt_DE_N"/>
    <property type="match status" value="1"/>
</dbReference>
<keyword evidence="12" id="KW-1185">Reference proteome</keyword>
<name>A0ABW3TEL3_9RHOB</name>
<evidence type="ECO:0000313" key="12">
    <source>
        <dbReference type="Proteomes" id="UP001597151"/>
    </source>
</evidence>
<comment type="caution">
    <text evidence="11">The sequence shown here is derived from an EMBL/GenBank/DDBJ whole genome shotgun (WGS) entry which is preliminary data.</text>
</comment>
<dbReference type="InterPro" id="IPR020546">
    <property type="entry name" value="ATP_synth_F1_dsu/esu_N"/>
</dbReference>
<evidence type="ECO:0000256" key="4">
    <source>
        <dbReference type="ARBA" id="ARBA00022448"/>
    </source>
</evidence>
<dbReference type="RefSeq" id="WP_380791883.1">
    <property type="nucleotide sequence ID" value="NZ_JBHTKR010000004.1"/>
</dbReference>
<evidence type="ECO:0000256" key="1">
    <source>
        <dbReference type="ARBA" id="ARBA00003543"/>
    </source>
</evidence>
<dbReference type="InterPro" id="IPR001469">
    <property type="entry name" value="ATP_synth_F1_dsu/esu"/>
</dbReference>
<evidence type="ECO:0000256" key="3">
    <source>
        <dbReference type="ARBA" id="ARBA00005712"/>
    </source>
</evidence>
<evidence type="ECO:0000256" key="9">
    <source>
        <dbReference type="HAMAP-Rule" id="MF_00530"/>
    </source>
</evidence>
<comment type="function">
    <text evidence="1 9">Produces ATP from ADP in the presence of a proton gradient across the membrane.</text>
</comment>
<keyword evidence="5 9" id="KW-0375">Hydrogen ion transport</keyword>
<keyword evidence="7 9" id="KW-0472">Membrane</keyword>
<dbReference type="CDD" id="cd12152">
    <property type="entry name" value="F1-ATPase_delta"/>
    <property type="match status" value="1"/>
</dbReference>
<dbReference type="NCBIfam" id="TIGR03166">
    <property type="entry name" value="alt_F1F0_F1_eps"/>
    <property type="match status" value="1"/>
</dbReference>
<reference evidence="12" key="1">
    <citation type="journal article" date="2019" name="Int. J. Syst. Evol. Microbiol.">
        <title>The Global Catalogue of Microorganisms (GCM) 10K type strain sequencing project: providing services to taxonomists for standard genome sequencing and annotation.</title>
        <authorList>
            <consortium name="The Broad Institute Genomics Platform"/>
            <consortium name="The Broad Institute Genome Sequencing Center for Infectious Disease"/>
            <person name="Wu L."/>
            <person name="Ma J."/>
        </authorList>
    </citation>
    <scope>NUCLEOTIDE SEQUENCE [LARGE SCALE GENOMIC DNA]</scope>
    <source>
        <strain evidence="12">CCUG 55328</strain>
    </source>
</reference>
<accession>A0ABW3TEL3</accession>